<feature type="disulfide bond" evidence="1">
    <location>
        <begin position="102"/>
        <end position="117"/>
    </location>
</feature>
<feature type="disulfide bond" evidence="1">
    <location>
        <begin position="120"/>
        <end position="133"/>
    </location>
</feature>
<evidence type="ECO:0000256" key="2">
    <source>
        <dbReference type="SAM" id="Phobius"/>
    </source>
</evidence>
<gene>
    <name evidence="5" type="primary">LOC116958018</name>
</gene>
<keyword evidence="4" id="KW-1185">Reference proteome</keyword>
<accession>A0AAJ7XK90</accession>
<dbReference type="PROSITE" id="PS00652">
    <property type="entry name" value="TNFR_NGFR_1"/>
    <property type="match status" value="1"/>
</dbReference>
<keyword evidence="2" id="KW-0472">Membrane</keyword>
<feature type="transmembrane region" description="Helical" evidence="2">
    <location>
        <begin position="170"/>
        <end position="192"/>
    </location>
</feature>
<keyword evidence="1" id="KW-1015">Disulfide bond</keyword>
<dbReference type="InterPro" id="IPR011029">
    <property type="entry name" value="DEATH-like_dom_sf"/>
</dbReference>
<dbReference type="GO" id="GO:0005031">
    <property type="term" value="F:tumor necrosis factor receptor activity"/>
    <property type="evidence" value="ECO:0007669"/>
    <property type="project" value="TreeGrafter"/>
</dbReference>
<dbReference type="Gene3D" id="1.10.533.10">
    <property type="entry name" value="Death Domain, Fas"/>
    <property type="match status" value="1"/>
</dbReference>
<evidence type="ECO:0000259" key="3">
    <source>
        <dbReference type="PROSITE" id="PS50050"/>
    </source>
</evidence>
<dbReference type="GO" id="GO:0043120">
    <property type="term" value="F:tumor necrosis factor binding"/>
    <property type="evidence" value="ECO:0007669"/>
    <property type="project" value="TreeGrafter"/>
</dbReference>
<dbReference type="Pfam" id="PF00020">
    <property type="entry name" value="TNFR_c6"/>
    <property type="match status" value="1"/>
</dbReference>
<dbReference type="KEGG" id="pmrn:116958018"/>
<proteinExistence type="predicted"/>
<organism evidence="4 5">
    <name type="scientific">Petromyzon marinus</name>
    <name type="common">Sea lamprey</name>
    <dbReference type="NCBI Taxonomy" id="7757"/>
    <lineage>
        <taxon>Eukaryota</taxon>
        <taxon>Metazoa</taxon>
        <taxon>Chordata</taxon>
        <taxon>Craniata</taxon>
        <taxon>Vertebrata</taxon>
        <taxon>Cyclostomata</taxon>
        <taxon>Hyperoartia</taxon>
        <taxon>Petromyzontiformes</taxon>
        <taxon>Petromyzontidae</taxon>
        <taxon>Petromyzon</taxon>
    </lineage>
</organism>
<dbReference type="PROSITE" id="PS50050">
    <property type="entry name" value="TNFR_NGFR_2"/>
    <property type="match status" value="1"/>
</dbReference>
<feature type="repeat" description="TNFR-Cys" evidence="1">
    <location>
        <begin position="101"/>
        <end position="141"/>
    </location>
</feature>
<dbReference type="Gene3D" id="2.10.50.10">
    <property type="entry name" value="Tumor Necrosis Factor Receptor, subunit A, domain 2"/>
    <property type="match status" value="1"/>
</dbReference>
<protein>
    <submittedName>
        <fullName evidence="5">Uncharacterized protein LOC116958018 isoform X1</fullName>
    </submittedName>
</protein>
<evidence type="ECO:0000313" key="4">
    <source>
        <dbReference type="Proteomes" id="UP001318040"/>
    </source>
</evidence>
<keyword evidence="2" id="KW-1133">Transmembrane helix</keyword>
<name>A0AAJ7XK90_PETMA</name>
<dbReference type="GO" id="GO:0045121">
    <property type="term" value="C:membrane raft"/>
    <property type="evidence" value="ECO:0007669"/>
    <property type="project" value="TreeGrafter"/>
</dbReference>
<dbReference type="SUPFAM" id="SSF57586">
    <property type="entry name" value="TNF receptor-like"/>
    <property type="match status" value="1"/>
</dbReference>
<evidence type="ECO:0000256" key="1">
    <source>
        <dbReference type="PROSITE-ProRule" id="PRU00206"/>
    </source>
</evidence>
<keyword evidence="2" id="KW-0812">Transmembrane</keyword>
<dbReference type="InterPro" id="IPR001368">
    <property type="entry name" value="TNFR/NGFR_Cys_rich_reg"/>
</dbReference>
<dbReference type="RefSeq" id="XP_032836378.1">
    <property type="nucleotide sequence ID" value="XM_032980487.1"/>
</dbReference>
<dbReference type="GO" id="GO:0043235">
    <property type="term" value="C:receptor complex"/>
    <property type="evidence" value="ECO:0007669"/>
    <property type="project" value="TreeGrafter"/>
</dbReference>
<sequence length="538" mass="60960">MGKARGERAPELAHVQPSELASVAPSECEICSCRSALYNQPLNSAANLPLQMLFPQQLSSAGECGDGFYKTPQGVCCELCRAGMYKMSDCIANGRAAMCESCPKGTFMDRDNQEKVCSWCSSCGPGEEAAVNCSVAQDTVCRCAEGLKRDDDLGICVPQELQTPGNSTSVVLAAVLIFVLTALVLLIVYFNMKQKGLTLKTMVKQSDTTHTNNEHDENLPLVHIMRNEHKVPYGVQRSNESSETMQQIRENKEKLKAWIGADPSAFLEHLNGFKLIPRRVHQAAIIKGGEESVELVLDHFISQGEARCETLWDSLYSVRKQYVQLWKWIQTHGEALRAIRDKESDLKLWIARDPKHLLLQLMSRGRIPNELFTEAKGIRDGVECTELLLNFFKERGNDDCLKLLFALQAVQNEYPGLKEWLGGLDFLRRLSNKSPLVLNKYNDFVLRDKIRFKTRELLVALRDDLTPLLSQLQIRNILTDNSVRAVKEMQARQGSEKATQHMVELVMARGRPRVKQFWEALWDLRESYPDLEYVFEKF</sequence>
<feature type="disulfide bond" evidence="1">
    <location>
        <begin position="123"/>
        <end position="141"/>
    </location>
</feature>
<dbReference type="SMART" id="SM00208">
    <property type="entry name" value="TNFR"/>
    <property type="match status" value="2"/>
</dbReference>
<dbReference type="PANTHER" id="PTHR46861">
    <property type="entry name" value="TUMOR NECROSIS FACTOR RECEPTOR SUPERFAMILY MEMBER 1A"/>
    <property type="match status" value="1"/>
</dbReference>
<dbReference type="InterPro" id="IPR052493">
    <property type="entry name" value="TNFRSF1A"/>
</dbReference>
<feature type="domain" description="TNFR-Cys" evidence="3">
    <location>
        <begin position="101"/>
        <end position="141"/>
    </location>
</feature>
<dbReference type="PANTHER" id="PTHR46861:SF1">
    <property type="entry name" value="TUMOR NECROSIS FACTOR RECEPTOR SUPERFAMILY MEMBER 1A"/>
    <property type="match status" value="1"/>
</dbReference>
<dbReference type="AlphaFoldDB" id="A0AAJ7XK90"/>
<evidence type="ECO:0000313" key="5">
    <source>
        <dbReference type="RefSeq" id="XP_032836378.1"/>
    </source>
</evidence>
<dbReference type="GO" id="GO:0006954">
    <property type="term" value="P:inflammatory response"/>
    <property type="evidence" value="ECO:0007669"/>
    <property type="project" value="TreeGrafter"/>
</dbReference>
<dbReference type="Proteomes" id="UP001318040">
    <property type="component" value="Chromosome 68"/>
</dbReference>
<reference evidence="5" key="1">
    <citation type="submission" date="2025-08" db="UniProtKB">
        <authorList>
            <consortium name="RefSeq"/>
        </authorList>
    </citation>
    <scope>IDENTIFICATION</scope>
    <source>
        <tissue evidence="5">Sperm</tissue>
    </source>
</reference>